<proteinExistence type="predicted"/>
<keyword evidence="1" id="KW-0812">Transmembrane</keyword>
<keyword evidence="3" id="KW-1185">Reference proteome</keyword>
<evidence type="ECO:0000313" key="3">
    <source>
        <dbReference type="Proteomes" id="UP000245876"/>
    </source>
</evidence>
<dbReference type="Proteomes" id="UP000245876">
    <property type="component" value="Unassembled WGS sequence"/>
</dbReference>
<feature type="transmembrane region" description="Helical" evidence="1">
    <location>
        <begin position="7"/>
        <end position="25"/>
    </location>
</feature>
<evidence type="ECO:0000256" key="1">
    <source>
        <dbReference type="SAM" id="Phobius"/>
    </source>
</evidence>
<evidence type="ECO:0000313" key="2">
    <source>
        <dbReference type="EMBL" id="PWG66466.1"/>
    </source>
</evidence>
<accession>A0A2U2NBD8</accession>
<protein>
    <submittedName>
        <fullName evidence="2">Uncharacterized protein</fullName>
    </submittedName>
</protein>
<name>A0A2U2NBD8_9BIFI</name>
<reference evidence="2 3" key="1">
    <citation type="journal article" date="2018" name="Int. J. Syst. Evol. Microbiol.">
        <title>Bifidobacterium callitrichidarum sp. nov. from the faeces of the emperor tamarin (Saguinus imperator).</title>
        <authorList>
            <person name="Modesto M."/>
            <person name="Michelini S."/>
            <person name="Sansosti M.C."/>
            <person name="De Filippo C."/>
            <person name="Cavalieri D."/>
            <person name="Qvirist L."/>
            <person name="Andlid T."/>
            <person name="Spiezio C."/>
            <person name="Sandri C."/>
            <person name="Pascarelli S."/>
            <person name="Sgorbati B."/>
            <person name="Mattarelli P."/>
        </authorList>
    </citation>
    <scope>NUCLEOTIDE SEQUENCE [LARGE SCALE GENOMIC DNA]</scope>
    <source>
        <strain evidence="2 3">TRI 5</strain>
    </source>
</reference>
<organism evidence="2 3">
    <name type="scientific">Bifidobacterium callitrichidarum</name>
    <dbReference type="NCBI Taxonomy" id="2052941"/>
    <lineage>
        <taxon>Bacteria</taxon>
        <taxon>Bacillati</taxon>
        <taxon>Actinomycetota</taxon>
        <taxon>Actinomycetes</taxon>
        <taxon>Bifidobacteriales</taxon>
        <taxon>Bifidobacteriaceae</taxon>
        <taxon>Bifidobacterium</taxon>
    </lineage>
</organism>
<dbReference type="EMBL" id="QFFM01000005">
    <property type="protein sequence ID" value="PWG66466.1"/>
    <property type="molecule type" value="Genomic_DNA"/>
</dbReference>
<keyword evidence="1" id="KW-0472">Membrane</keyword>
<comment type="caution">
    <text evidence="2">The sequence shown here is derived from an EMBL/GenBank/DDBJ whole genome shotgun (WGS) entry which is preliminary data.</text>
</comment>
<sequence>MGIIGVIVLLSFIITGIGGIQYRFGQMLVTNHGDDPHLVVTFTDVILILICVLMIVIPAAIIIGAAWSLLSDLLHGGDRRRLVRDPRTLGVRTDDFGPEISIVRQPDRDDGDDDISSYPIPRILFQSGTAPIEFRMLAYIPATLWNEAGGGTDPRPGWKVRHHMAWLTMQLTDDSIGITKLEPIAVRPVIHAFDGNLNRTVFGYMRTPGIERYDSDYIILGDSQDL</sequence>
<feature type="transmembrane region" description="Helical" evidence="1">
    <location>
        <begin position="45"/>
        <end position="70"/>
    </location>
</feature>
<gene>
    <name evidence="2" type="ORF">DF196_03550</name>
</gene>
<dbReference type="AlphaFoldDB" id="A0A2U2NBD8"/>
<keyword evidence="1" id="KW-1133">Transmembrane helix</keyword>